<feature type="transmembrane region" description="Helical" evidence="7">
    <location>
        <begin position="77"/>
        <end position="97"/>
    </location>
</feature>
<feature type="transmembrane region" description="Helical" evidence="7">
    <location>
        <begin position="49"/>
        <end position="71"/>
    </location>
</feature>
<reference evidence="9 10" key="1">
    <citation type="submission" date="2018-11" db="EMBL/GenBank/DDBJ databases">
        <title>Genome sequence of Apiotrichum porosum DSM 27194.</title>
        <authorList>
            <person name="Aliyu H."/>
            <person name="Gorte O."/>
            <person name="Ochsenreither K."/>
        </authorList>
    </citation>
    <scope>NUCLEOTIDE SEQUENCE [LARGE SCALE GENOMIC DNA]</scope>
    <source>
        <strain evidence="9 10">DSM 27194</strain>
    </source>
</reference>
<evidence type="ECO:0000256" key="6">
    <source>
        <dbReference type="ARBA" id="ARBA00023136"/>
    </source>
</evidence>
<dbReference type="GeneID" id="39590523"/>
<dbReference type="RefSeq" id="XP_028477907.1">
    <property type="nucleotide sequence ID" value="XM_028621455.1"/>
</dbReference>
<dbReference type="InterPro" id="IPR004841">
    <property type="entry name" value="AA-permease/SLC12A_dom"/>
</dbReference>
<comment type="subcellular location">
    <subcellularLocation>
        <location evidence="1">Membrane</location>
        <topology evidence="1">Multi-pass membrane protein</topology>
    </subcellularLocation>
</comment>
<dbReference type="Gene3D" id="1.20.1740.10">
    <property type="entry name" value="Amino acid/polyamine transporter I"/>
    <property type="match status" value="1"/>
</dbReference>
<dbReference type="GO" id="GO:0015171">
    <property type="term" value="F:amino acid transmembrane transporter activity"/>
    <property type="evidence" value="ECO:0007669"/>
    <property type="project" value="TreeGrafter"/>
</dbReference>
<evidence type="ECO:0000256" key="7">
    <source>
        <dbReference type="SAM" id="Phobius"/>
    </source>
</evidence>
<feature type="transmembrane region" description="Helical" evidence="7">
    <location>
        <begin position="134"/>
        <end position="154"/>
    </location>
</feature>
<dbReference type="PIRSF" id="PIRSF006060">
    <property type="entry name" value="AA_transporter"/>
    <property type="match status" value="1"/>
</dbReference>
<keyword evidence="4" id="KW-0029">Amino-acid transport</keyword>
<evidence type="ECO:0000259" key="8">
    <source>
        <dbReference type="Pfam" id="PF00324"/>
    </source>
</evidence>
<gene>
    <name evidence="9" type="ORF">EHS24_005980</name>
</gene>
<dbReference type="PANTHER" id="PTHR43341">
    <property type="entry name" value="AMINO ACID PERMEASE"/>
    <property type="match status" value="1"/>
</dbReference>
<evidence type="ECO:0000256" key="1">
    <source>
        <dbReference type="ARBA" id="ARBA00004141"/>
    </source>
</evidence>
<feature type="transmembrane region" description="Helical" evidence="7">
    <location>
        <begin position="426"/>
        <end position="448"/>
    </location>
</feature>
<keyword evidence="3 7" id="KW-0812">Transmembrane</keyword>
<name>A0A427Y039_9TREE</name>
<dbReference type="PROSITE" id="PS00218">
    <property type="entry name" value="AMINO_ACID_PERMEASE_1"/>
    <property type="match status" value="1"/>
</dbReference>
<proteinExistence type="predicted"/>
<dbReference type="InterPro" id="IPR050524">
    <property type="entry name" value="APC_YAT"/>
</dbReference>
<feature type="transmembrane region" description="Helical" evidence="7">
    <location>
        <begin position="460"/>
        <end position="478"/>
    </location>
</feature>
<dbReference type="InterPro" id="IPR004840">
    <property type="entry name" value="Amino_acid_permease_CS"/>
</dbReference>
<evidence type="ECO:0000313" key="10">
    <source>
        <dbReference type="Proteomes" id="UP000279236"/>
    </source>
</evidence>
<feature type="transmembrane region" description="Helical" evidence="7">
    <location>
        <begin position="355"/>
        <end position="378"/>
    </location>
</feature>
<protein>
    <recommendedName>
        <fullName evidence="8">Amino acid permease/ SLC12A domain-containing protein</fullName>
    </recommendedName>
</protein>
<dbReference type="STRING" id="105984.A0A427Y039"/>
<feature type="transmembrane region" description="Helical" evidence="7">
    <location>
        <begin position="109"/>
        <end position="128"/>
    </location>
</feature>
<keyword evidence="10" id="KW-1185">Reference proteome</keyword>
<feature type="transmembrane region" description="Helical" evidence="7">
    <location>
        <begin position="161"/>
        <end position="181"/>
    </location>
</feature>
<dbReference type="GO" id="GO:0016020">
    <property type="term" value="C:membrane"/>
    <property type="evidence" value="ECO:0007669"/>
    <property type="project" value="UniProtKB-SubCell"/>
</dbReference>
<evidence type="ECO:0000256" key="4">
    <source>
        <dbReference type="ARBA" id="ARBA00022970"/>
    </source>
</evidence>
<evidence type="ECO:0000256" key="5">
    <source>
        <dbReference type="ARBA" id="ARBA00022989"/>
    </source>
</evidence>
<dbReference type="Pfam" id="PF00324">
    <property type="entry name" value="AA_permease"/>
    <property type="match status" value="2"/>
</dbReference>
<sequence length="525" mass="56616">MTTKGEKYAEPTVSVQPVDDVEYAAQHIDLDTDSGGKDQLHRGLKQRHIAMMSIGGIIGTGLFLGSGNALIHGGPLGLLLGYSIFGVVVIFLMQGLGEMAAFLPIPGGHLAYAGRLSAVAVLMNYWVSETTVNNGVWIAIAFAFVIVMNMFPASVYGETEFIFCSIKVLTIMGLIICGIAINCGAGPDGHYIGGEYWRNPGAFGIDYMGIKGAKGQFLGFWAVLTQAAFSYLGSEIVAVVAAETKNPSKAVPRAIKNVYLRICVFYILGTFIIGMTCPSNDSHLGTASDASASPFVIAISRAGIKVLPSIVNGCLITSAWSAANADIYVASRSIYTLAKQGYLPKVYLTTSKRGVPYVASVTAASGGFLAFMCVSSGANTVFNWFVNLVAVGGLMVYVGICWSYIRFRKACEAQGIERSTLPFTSGYARFGAWFALCFIPIIIFFSGWTVFLDLENFDHATLITNYLPMVLVPIAYLVKKFWSKTKTVGLMEMDLTTGARVKMVAEDDEDDQPQGRWAKITSYLL</sequence>
<dbReference type="Proteomes" id="UP000279236">
    <property type="component" value="Unassembled WGS sequence"/>
</dbReference>
<evidence type="ECO:0000256" key="3">
    <source>
        <dbReference type="ARBA" id="ARBA00022692"/>
    </source>
</evidence>
<feature type="transmembrane region" description="Helical" evidence="7">
    <location>
        <begin position="258"/>
        <end position="277"/>
    </location>
</feature>
<dbReference type="AlphaFoldDB" id="A0A427Y039"/>
<organism evidence="9 10">
    <name type="scientific">Apiotrichum porosum</name>
    <dbReference type="NCBI Taxonomy" id="105984"/>
    <lineage>
        <taxon>Eukaryota</taxon>
        <taxon>Fungi</taxon>
        <taxon>Dikarya</taxon>
        <taxon>Basidiomycota</taxon>
        <taxon>Agaricomycotina</taxon>
        <taxon>Tremellomycetes</taxon>
        <taxon>Trichosporonales</taxon>
        <taxon>Trichosporonaceae</taxon>
        <taxon>Apiotrichum</taxon>
    </lineage>
</organism>
<feature type="domain" description="Amino acid permease/ SLC12A" evidence="8">
    <location>
        <begin position="48"/>
        <end position="115"/>
    </location>
</feature>
<accession>A0A427Y039</accession>
<evidence type="ECO:0000313" key="9">
    <source>
        <dbReference type="EMBL" id="RSH84459.1"/>
    </source>
</evidence>
<dbReference type="EMBL" id="RSCE01000003">
    <property type="protein sequence ID" value="RSH84459.1"/>
    <property type="molecule type" value="Genomic_DNA"/>
</dbReference>
<comment type="caution">
    <text evidence="9">The sequence shown here is derived from an EMBL/GenBank/DDBJ whole genome shotgun (WGS) entry which is preliminary data.</text>
</comment>
<keyword evidence="6 7" id="KW-0472">Membrane</keyword>
<feature type="domain" description="Amino acid permease/ SLC12A" evidence="8">
    <location>
        <begin position="117"/>
        <end position="486"/>
    </location>
</feature>
<evidence type="ECO:0000256" key="2">
    <source>
        <dbReference type="ARBA" id="ARBA00022448"/>
    </source>
</evidence>
<keyword evidence="5 7" id="KW-1133">Transmembrane helix</keyword>
<feature type="transmembrane region" description="Helical" evidence="7">
    <location>
        <begin position="384"/>
        <end position="405"/>
    </location>
</feature>
<keyword evidence="2" id="KW-0813">Transport</keyword>
<dbReference type="OrthoDB" id="10062876at2759"/>
<dbReference type="PANTHER" id="PTHR43341:SF20">
    <property type="entry name" value="AAT FAMILY AMINO ACID TRANSPORTER"/>
    <property type="match status" value="1"/>
</dbReference>